<reference evidence="2 3" key="1">
    <citation type="journal article" date="2017" name="Nat. Commun.">
        <title>Genome assembly with in vitro proximity ligation data and whole-genome triplication in lettuce.</title>
        <authorList>
            <person name="Reyes-Chin-Wo S."/>
            <person name="Wang Z."/>
            <person name="Yang X."/>
            <person name="Kozik A."/>
            <person name="Arikit S."/>
            <person name="Song C."/>
            <person name="Xia L."/>
            <person name="Froenicke L."/>
            <person name="Lavelle D.O."/>
            <person name="Truco M.J."/>
            <person name="Xia R."/>
            <person name="Zhu S."/>
            <person name="Xu C."/>
            <person name="Xu H."/>
            <person name="Xu X."/>
            <person name="Cox K."/>
            <person name="Korf I."/>
            <person name="Meyers B.C."/>
            <person name="Michelmore R.W."/>
        </authorList>
    </citation>
    <scope>NUCLEOTIDE SEQUENCE [LARGE SCALE GENOMIC DNA]</scope>
    <source>
        <strain evidence="3">cv. Salinas</strain>
        <tissue evidence="2">Seedlings</tissue>
    </source>
</reference>
<dbReference type="EMBL" id="NBSK02000006">
    <property type="protein sequence ID" value="KAJ0201887.1"/>
    <property type="molecule type" value="Genomic_DNA"/>
</dbReference>
<keyword evidence="3" id="KW-1185">Reference proteome</keyword>
<dbReference type="PANTHER" id="PTHR48449:SF1">
    <property type="entry name" value="DUF1985 DOMAIN-CONTAINING PROTEIN"/>
    <property type="match status" value="1"/>
</dbReference>
<sequence length="195" mass="22574">MMSGMTYLEIPYLVTCWMSLSLQGDGLLFHKMFLHQIQPDAVLSPEGIKRLYFRVGETKLVYGPEEFCLITGFNFGEYPTNIGKKCQKKSNLCLLRERLFPNYTNSSVKIGDLKSFILNQPFLEVDDADAVRLCLIYILCESFLGKEISDRVPQIGFFAESLDFWNRDMPQMKRWSGIKKLKWVDVNKNFSKIQG</sequence>
<organism evidence="2 3">
    <name type="scientific">Lactuca sativa</name>
    <name type="common">Garden lettuce</name>
    <dbReference type="NCBI Taxonomy" id="4236"/>
    <lineage>
        <taxon>Eukaryota</taxon>
        <taxon>Viridiplantae</taxon>
        <taxon>Streptophyta</taxon>
        <taxon>Embryophyta</taxon>
        <taxon>Tracheophyta</taxon>
        <taxon>Spermatophyta</taxon>
        <taxon>Magnoliopsida</taxon>
        <taxon>eudicotyledons</taxon>
        <taxon>Gunneridae</taxon>
        <taxon>Pentapetalae</taxon>
        <taxon>asterids</taxon>
        <taxon>campanulids</taxon>
        <taxon>Asterales</taxon>
        <taxon>Asteraceae</taxon>
        <taxon>Cichorioideae</taxon>
        <taxon>Cichorieae</taxon>
        <taxon>Lactucinae</taxon>
        <taxon>Lactuca</taxon>
    </lineage>
</organism>
<gene>
    <name evidence="2" type="ORF">LSAT_V11C600324480</name>
</gene>
<proteinExistence type="predicted"/>
<evidence type="ECO:0000313" key="2">
    <source>
        <dbReference type="EMBL" id="KAJ0201887.1"/>
    </source>
</evidence>
<evidence type="ECO:0000313" key="3">
    <source>
        <dbReference type="Proteomes" id="UP000235145"/>
    </source>
</evidence>
<comment type="caution">
    <text evidence="2">The sequence shown here is derived from an EMBL/GenBank/DDBJ whole genome shotgun (WGS) entry which is preliminary data.</text>
</comment>
<dbReference type="AlphaFoldDB" id="A0A9R1XAZ9"/>
<feature type="domain" description="DUF1985" evidence="1">
    <location>
        <begin position="48"/>
        <end position="149"/>
    </location>
</feature>
<accession>A0A9R1XAZ9</accession>
<name>A0A9R1XAZ9_LACSA</name>
<protein>
    <recommendedName>
        <fullName evidence="1">DUF1985 domain-containing protein</fullName>
    </recommendedName>
</protein>
<dbReference type="PANTHER" id="PTHR48449">
    <property type="entry name" value="DUF1985 DOMAIN-CONTAINING PROTEIN"/>
    <property type="match status" value="1"/>
</dbReference>
<evidence type="ECO:0000259" key="1">
    <source>
        <dbReference type="Pfam" id="PF09331"/>
    </source>
</evidence>
<dbReference type="InterPro" id="IPR015410">
    <property type="entry name" value="DUF1985"/>
</dbReference>
<dbReference type="Proteomes" id="UP000235145">
    <property type="component" value="Unassembled WGS sequence"/>
</dbReference>
<dbReference type="Pfam" id="PF09331">
    <property type="entry name" value="DUF1985"/>
    <property type="match status" value="1"/>
</dbReference>